<keyword evidence="3" id="KW-1185">Reference proteome</keyword>
<proteinExistence type="predicted"/>
<dbReference type="GO" id="GO:0002949">
    <property type="term" value="P:tRNA threonylcarbamoyladenosine modification"/>
    <property type="evidence" value="ECO:0007669"/>
    <property type="project" value="InterPro"/>
</dbReference>
<protein>
    <submittedName>
        <fullName evidence="2">tRNA threonylcarbamoyladenosine biosynthesis protein TsaB</fullName>
    </submittedName>
</protein>
<dbReference type="AlphaFoldDB" id="A0A369ATP1"/>
<organism evidence="2 3">
    <name type="scientific">Anaerobacterium chartisolvens</name>
    <dbReference type="NCBI Taxonomy" id="1297424"/>
    <lineage>
        <taxon>Bacteria</taxon>
        <taxon>Bacillati</taxon>
        <taxon>Bacillota</taxon>
        <taxon>Clostridia</taxon>
        <taxon>Eubacteriales</taxon>
        <taxon>Oscillospiraceae</taxon>
        <taxon>Anaerobacterium</taxon>
    </lineage>
</organism>
<dbReference type="NCBIfam" id="TIGR03725">
    <property type="entry name" value="T6A_YeaZ"/>
    <property type="match status" value="1"/>
</dbReference>
<dbReference type="PANTHER" id="PTHR11735">
    <property type="entry name" value="TRNA N6-ADENOSINE THREONYLCARBAMOYLTRANSFERASE"/>
    <property type="match status" value="1"/>
</dbReference>
<dbReference type="EMBL" id="QPJT01000020">
    <property type="protein sequence ID" value="RCX12742.1"/>
    <property type="molecule type" value="Genomic_DNA"/>
</dbReference>
<accession>A0A369ATP1</accession>
<evidence type="ECO:0000313" key="2">
    <source>
        <dbReference type="EMBL" id="RCX12742.1"/>
    </source>
</evidence>
<dbReference type="InterPro" id="IPR000905">
    <property type="entry name" value="Gcp-like_dom"/>
</dbReference>
<evidence type="ECO:0000313" key="3">
    <source>
        <dbReference type="Proteomes" id="UP000253034"/>
    </source>
</evidence>
<dbReference type="InterPro" id="IPR043129">
    <property type="entry name" value="ATPase_NBD"/>
</dbReference>
<name>A0A369ATP1_9FIRM</name>
<dbReference type="PANTHER" id="PTHR11735:SF11">
    <property type="entry name" value="TRNA THREONYLCARBAMOYLADENOSINE BIOSYNTHESIS PROTEIN TSAB"/>
    <property type="match status" value="1"/>
</dbReference>
<dbReference type="Gene3D" id="3.30.420.40">
    <property type="match status" value="2"/>
</dbReference>
<dbReference type="Pfam" id="PF00814">
    <property type="entry name" value="TsaD"/>
    <property type="match status" value="1"/>
</dbReference>
<evidence type="ECO:0000259" key="1">
    <source>
        <dbReference type="Pfam" id="PF00814"/>
    </source>
</evidence>
<dbReference type="GO" id="GO:0005829">
    <property type="term" value="C:cytosol"/>
    <property type="evidence" value="ECO:0007669"/>
    <property type="project" value="TreeGrafter"/>
</dbReference>
<reference evidence="2 3" key="1">
    <citation type="submission" date="2018-07" db="EMBL/GenBank/DDBJ databases">
        <title>Genomic Encyclopedia of Type Strains, Phase IV (KMG-IV): sequencing the most valuable type-strain genomes for metagenomic binning, comparative biology and taxonomic classification.</title>
        <authorList>
            <person name="Goeker M."/>
        </authorList>
    </citation>
    <scope>NUCLEOTIDE SEQUENCE [LARGE SCALE GENOMIC DNA]</scope>
    <source>
        <strain evidence="2 3">DSM 27016</strain>
    </source>
</reference>
<dbReference type="SUPFAM" id="SSF53067">
    <property type="entry name" value="Actin-like ATPase domain"/>
    <property type="match status" value="2"/>
</dbReference>
<comment type="caution">
    <text evidence="2">The sequence shown here is derived from an EMBL/GenBank/DDBJ whole genome shotgun (WGS) entry which is preliminary data.</text>
</comment>
<dbReference type="Proteomes" id="UP000253034">
    <property type="component" value="Unassembled WGS sequence"/>
</dbReference>
<dbReference type="InterPro" id="IPR022496">
    <property type="entry name" value="T6A_TsaB"/>
</dbReference>
<gene>
    <name evidence="2" type="ORF">DFR58_12041</name>
</gene>
<sequence length="236" mass="25823">MRILAVDTSASVAAAAVMDSGTILGEYLVNNKKTHSQKLMPMIKELMDSLELCPQDIDLYAASIGPGSFTGLRIGVTTIKAMAFSLGKPVASVPTLDAIAYNIPMNEAVICPIMDARNLQVYTSLYCWEKGGQKRIADYMGISVYQLIDIIKQKKQKVIFAGDGVQNHRELLQSELDGICSFAPGSLLLQRASAVAQIAFEKSGGTDKEDGFSMLPFYLRKSQAERELEKNHILKL</sequence>
<dbReference type="CDD" id="cd24032">
    <property type="entry name" value="ASKHA_NBD_TsaB"/>
    <property type="match status" value="1"/>
</dbReference>
<feature type="domain" description="Gcp-like" evidence="1">
    <location>
        <begin position="32"/>
        <end position="226"/>
    </location>
</feature>
<dbReference type="OrthoDB" id="9784166at2"/>